<name>A0A154QGW4_9GAMM</name>
<dbReference type="Proteomes" id="UP000076131">
    <property type="component" value="Unassembled WGS sequence"/>
</dbReference>
<dbReference type="AlphaFoldDB" id="A0A154QGW4"/>
<organism evidence="1 2">
    <name type="scientific">Rhodanobacter thiooxydans</name>
    <dbReference type="NCBI Taxonomy" id="416169"/>
    <lineage>
        <taxon>Bacteria</taxon>
        <taxon>Pseudomonadati</taxon>
        <taxon>Pseudomonadota</taxon>
        <taxon>Gammaproteobacteria</taxon>
        <taxon>Lysobacterales</taxon>
        <taxon>Rhodanobacteraceae</taxon>
        <taxon>Rhodanobacter</taxon>
    </lineage>
</organism>
<dbReference type="Pfam" id="PF05135">
    <property type="entry name" value="Phage_connect_1"/>
    <property type="match status" value="1"/>
</dbReference>
<gene>
    <name evidence="1" type="ORF">RHOFW104T7_13135</name>
</gene>
<dbReference type="InterPro" id="IPR021146">
    <property type="entry name" value="Phage_gp6-like_head-tail"/>
</dbReference>
<dbReference type="RefSeq" id="WP_063107762.1">
    <property type="nucleotide sequence ID" value="NZ_LVJS01000043.1"/>
</dbReference>
<dbReference type="EMBL" id="LVJS01000043">
    <property type="protein sequence ID" value="KZC23540.1"/>
    <property type="molecule type" value="Genomic_DNA"/>
</dbReference>
<evidence type="ECO:0000313" key="2">
    <source>
        <dbReference type="Proteomes" id="UP000076131"/>
    </source>
</evidence>
<reference evidence="1 2" key="1">
    <citation type="journal article" date="2016" name="MBio">
        <title>Lateral Gene Transfer in a Heavy Metal-Contaminated-Groundwater Microbial Community.</title>
        <authorList>
            <person name="Hemme C.L."/>
            <person name="Green S.J."/>
            <person name="Rishishwar L."/>
            <person name="Prakash O."/>
            <person name="Pettenato A."/>
            <person name="Chakraborty R."/>
            <person name="Deutschbauer A.M."/>
            <person name="Van Nostrand J.D."/>
            <person name="Wu L."/>
            <person name="He Z."/>
            <person name="Jordan I.K."/>
            <person name="Hazen T.C."/>
            <person name="Arkin A.P."/>
            <person name="Kostka J.E."/>
            <person name="Zhou J."/>
        </authorList>
    </citation>
    <scope>NUCLEOTIDE SEQUENCE [LARGE SCALE GENOMIC DNA]</scope>
    <source>
        <strain evidence="1 2">FW104-T7</strain>
    </source>
</reference>
<comment type="caution">
    <text evidence="1">The sequence shown here is derived from an EMBL/GenBank/DDBJ whole genome shotgun (WGS) entry which is preliminary data.</text>
</comment>
<keyword evidence="2" id="KW-1185">Reference proteome</keyword>
<accession>A0A154QGW4</accession>
<dbReference type="STRING" id="416169.RHOFW104T7_13135"/>
<evidence type="ECO:0008006" key="3">
    <source>
        <dbReference type="Google" id="ProtNLM"/>
    </source>
</evidence>
<protein>
    <recommendedName>
        <fullName evidence="3">Phage gp6-like head-tail connector protein</fullName>
    </recommendedName>
</protein>
<evidence type="ECO:0000313" key="1">
    <source>
        <dbReference type="EMBL" id="KZC23540.1"/>
    </source>
</evidence>
<proteinExistence type="predicted"/>
<dbReference type="Gene3D" id="1.10.3230.30">
    <property type="entry name" value="Phage gp6-like head-tail connector protein"/>
    <property type="match status" value="1"/>
</dbReference>
<sequence length="187" mass="19582">MSGLCALADVKTYLGITDANSDAVLTALVSNASAMVEGFCNRTFAQASYTETVNGNGRAQLCLKNTPVTAVSSLAINDVPVLAAVGATGAGYVFDDMSVYVRSSGCSCAFSKGVQNVTVTYTAGYVAIPLDVAQACIELVAQKFAKRNRIDKASETLGTQQTISFSQADMPAQVRTALKPYVRWGSP</sequence>